<organism evidence="1 2">
    <name type="scientific">Paremcibacter congregatus</name>
    <dbReference type="NCBI Taxonomy" id="2043170"/>
    <lineage>
        <taxon>Bacteria</taxon>
        <taxon>Pseudomonadati</taxon>
        <taxon>Pseudomonadota</taxon>
        <taxon>Alphaproteobacteria</taxon>
        <taxon>Emcibacterales</taxon>
        <taxon>Emcibacteraceae</taxon>
        <taxon>Paremcibacter</taxon>
    </lineage>
</organism>
<dbReference type="GO" id="GO:0051603">
    <property type="term" value="P:proteolysis involved in protein catabolic process"/>
    <property type="evidence" value="ECO:0007669"/>
    <property type="project" value="InterPro"/>
</dbReference>
<keyword evidence="2" id="KW-1185">Reference proteome</keyword>
<name>A0A2G4YMT0_9PROT</name>
<dbReference type="InParanoid" id="A0A2G4YMT0"/>
<dbReference type="AlphaFoldDB" id="A0A2G4YMT0"/>
<dbReference type="Pfam" id="PF00227">
    <property type="entry name" value="Proteasome"/>
    <property type="match status" value="1"/>
</dbReference>
<reference evidence="1 2" key="1">
    <citation type="submission" date="2017-10" db="EMBL/GenBank/DDBJ databases">
        <title>Frigbacter circumglobatus gen. nov. sp. nov., isolated from sediment cultured in situ.</title>
        <authorList>
            <person name="Zhao Z."/>
        </authorList>
    </citation>
    <scope>NUCLEOTIDE SEQUENCE [LARGE SCALE GENOMIC DNA]</scope>
    <source>
        <strain evidence="1 2">ZYL</strain>
    </source>
</reference>
<dbReference type="OrthoDB" id="9786336at2"/>
<evidence type="ECO:0000313" key="2">
    <source>
        <dbReference type="Proteomes" id="UP000229730"/>
    </source>
</evidence>
<dbReference type="Gene3D" id="3.60.20.10">
    <property type="entry name" value="Glutamine Phosphoribosylpyrophosphate, subunit 1, domain 1"/>
    <property type="match status" value="1"/>
</dbReference>
<gene>
    <name evidence="1" type="ORF">CRD36_14765</name>
</gene>
<dbReference type="InterPro" id="IPR001353">
    <property type="entry name" value="Proteasome_sua/b"/>
</dbReference>
<accession>A0A2G4YMT0</accession>
<sequence>MTYCLGIRVKEGLVCLADGRLTSGMQAHNAGKVSLHQIGPHKICIMTSGLRSIRDKTLAYFDDACRKDGKVVQPMLRNVLHYYTEALRQVATEDWDALQRSHLRFDLHALIGGQLDEDEAPCMYLVYPEGNWVEMNERASYMSIGATSYGKTFLDRTLDYDTPLRMVIKIAYLAFDSTRVSTVDVGYPLDLLTYASDRKWRHELYAYDDLAPLYEWWNSHLVELLGKLPDGCRFKNLLP</sequence>
<comment type="caution">
    <text evidence="1">The sequence shown here is derived from an EMBL/GenBank/DDBJ whole genome shotgun (WGS) entry which is preliminary data.</text>
</comment>
<dbReference type="GO" id="GO:0005839">
    <property type="term" value="C:proteasome core complex"/>
    <property type="evidence" value="ECO:0007669"/>
    <property type="project" value="InterPro"/>
</dbReference>
<evidence type="ECO:0000313" key="1">
    <source>
        <dbReference type="EMBL" id="PHZ83639.1"/>
    </source>
</evidence>
<dbReference type="Proteomes" id="UP000229730">
    <property type="component" value="Unassembled WGS sequence"/>
</dbReference>
<proteinExistence type="predicted"/>
<dbReference type="EMBL" id="PDEM01000031">
    <property type="protein sequence ID" value="PHZ83639.1"/>
    <property type="molecule type" value="Genomic_DNA"/>
</dbReference>
<dbReference type="InterPro" id="IPR029055">
    <property type="entry name" value="Ntn_hydrolases_N"/>
</dbReference>
<protein>
    <submittedName>
        <fullName evidence="1">Peptidase</fullName>
    </submittedName>
</protein>
<dbReference type="SUPFAM" id="SSF56235">
    <property type="entry name" value="N-terminal nucleophile aminohydrolases (Ntn hydrolases)"/>
    <property type="match status" value="1"/>
</dbReference>
<dbReference type="RefSeq" id="WP_099474619.1">
    <property type="nucleotide sequence ID" value="NZ_CP041025.1"/>
</dbReference>